<evidence type="ECO:0000313" key="10">
    <source>
        <dbReference type="EMBL" id="KPK70024.1"/>
    </source>
</evidence>
<evidence type="ECO:0000256" key="6">
    <source>
        <dbReference type="ARBA" id="ARBA00022989"/>
    </source>
</evidence>
<dbReference type="GO" id="GO:0009103">
    <property type="term" value="P:lipopolysaccharide biosynthetic process"/>
    <property type="evidence" value="ECO:0007669"/>
    <property type="project" value="UniProtKB-ARBA"/>
</dbReference>
<keyword evidence="5 8" id="KW-0812">Transmembrane</keyword>
<feature type="transmembrane region" description="Helical" evidence="8">
    <location>
        <begin position="103"/>
        <end position="119"/>
    </location>
</feature>
<reference evidence="10 11" key="1">
    <citation type="journal article" date="2015" name="Microbiome">
        <title>Genomic resolution of linkages in carbon, nitrogen, and sulfur cycling among widespread estuary sediment bacteria.</title>
        <authorList>
            <person name="Baker B.J."/>
            <person name="Lazar C.S."/>
            <person name="Teske A.P."/>
            <person name="Dick G.J."/>
        </authorList>
    </citation>
    <scope>NUCLEOTIDE SEQUENCE [LARGE SCALE GENOMIC DNA]</scope>
    <source>
        <strain evidence="10">SM23_40</strain>
    </source>
</reference>
<keyword evidence="3" id="KW-0328">Glycosyltransferase</keyword>
<keyword evidence="7 8" id="KW-0472">Membrane</keyword>
<dbReference type="Proteomes" id="UP000051717">
    <property type="component" value="Unassembled WGS sequence"/>
</dbReference>
<organism evidence="10 11">
    <name type="scientific">candidate division TA06 bacterium SM23_40</name>
    <dbReference type="NCBI Taxonomy" id="1703774"/>
    <lineage>
        <taxon>Bacteria</taxon>
        <taxon>Bacteria division TA06</taxon>
    </lineage>
</organism>
<dbReference type="GO" id="GO:0005886">
    <property type="term" value="C:plasma membrane"/>
    <property type="evidence" value="ECO:0007669"/>
    <property type="project" value="UniProtKB-SubCell"/>
</dbReference>
<comment type="subcellular location">
    <subcellularLocation>
        <location evidence="1">Cell membrane</location>
        <topology evidence="1">Multi-pass membrane protein</topology>
    </subcellularLocation>
</comment>
<feature type="transmembrane region" description="Helical" evidence="8">
    <location>
        <begin position="339"/>
        <end position="361"/>
    </location>
</feature>
<protein>
    <recommendedName>
        <fullName evidence="9">Glycosyltransferase RgtA/B/C/D-like domain-containing protein</fullName>
    </recommendedName>
</protein>
<evidence type="ECO:0000256" key="2">
    <source>
        <dbReference type="ARBA" id="ARBA00022475"/>
    </source>
</evidence>
<name>A0A0S8GA72_UNCT6</name>
<evidence type="ECO:0000259" key="9">
    <source>
        <dbReference type="Pfam" id="PF13231"/>
    </source>
</evidence>
<gene>
    <name evidence="10" type="ORF">AMJ82_04245</name>
</gene>
<feature type="transmembrane region" description="Helical" evidence="8">
    <location>
        <begin position="155"/>
        <end position="183"/>
    </location>
</feature>
<proteinExistence type="predicted"/>
<evidence type="ECO:0000313" key="11">
    <source>
        <dbReference type="Proteomes" id="UP000051717"/>
    </source>
</evidence>
<dbReference type="InterPro" id="IPR050297">
    <property type="entry name" value="LipidA_mod_glycosyltrf_83"/>
</dbReference>
<evidence type="ECO:0000256" key="7">
    <source>
        <dbReference type="ARBA" id="ARBA00023136"/>
    </source>
</evidence>
<keyword evidence="2" id="KW-1003">Cell membrane</keyword>
<evidence type="ECO:0000256" key="8">
    <source>
        <dbReference type="SAM" id="Phobius"/>
    </source>
</evidence>
<feature type="transmembrane region" description="Helical" evidence="8">
    <location>
        <begin position="125"/>
        <end position="143"/>
    </location>
</feature>
<feature type="transmembrane region" description="Helical" evidence="8">
    <location>
        <begin position="203"/>
        <end position="224"/>
    </location>
</feature>
<dbReference type="EMBL" id="LJUI01000024">
    <property type="protein sequence ID" value="KPK70024.1"/>
    <property type="molecule type" value="Genomic_DNA"/>
</dbReference>
<feature type="transmembrane region" description="Helical" evidence="8">
    <location>
        <begin position="75"/>
        <end position="96"/>
    </location>
</feature>
<feature type="domain" description="Glycosyltransferase RgtA/B/C/D-like" evidence="9">
    <location>
        <begin position="55"/>
        <end position="210"/>
    </location>
</feature>
<keyword evidence="6 8" id="KW-1133">Transmembrane helix</keyword>
<feature type="transmembrane region" description="Helical" evidence="8">
    <location>
        <begin position="305"/>
        <end position="327"/>
    </location>
</feature>
<comment type="caution">
    <text evidence="10">The sequence shown here is derived from an EMBL/GenBank/DDBJ whole genome shotgun (WGS) entry which is preliminary data.</text>
</comment>
<evidence type="ECO:0000256" key="5">
    <source>
        <dbReference type="ARBA" id="ARBA00022692"/>
    </source>
</evidence>
<dbReference type="InterPro" id="IPR038731">
    <property type="entry name" value="RgtA/B/C-like"/>
</dbReference>
<feature type="transmembrane region" description="Helical" evidence="8">
    <location>
        <begin position="373"/>
        <end position="394"/>
    </location>
</feature>
<evidence type="ECO:0000256" key="1">
    <source>
        <dbReference type="ARBA" id="ARBA00004651"/>
    </source>
</evidence>
<keyword evidence="4" id="KW-0808">Transferase</keyword>
<dbReference type="GO" id="GO:0016763">
    <property type="term" value="F:pentosyltransferase activity"/>
    <property type="evidence" value="ECO:0007669"/>
    <property type="project" value="TreeGrafter"/>
</dbReference>
<dbReference type="PANTHER" id="PTHR33908:SF11">
    <property type="entry name" value="MEMBRANE PROTEIN"/>
    <property type="match status" value="1"/>
</dbReference>
<evidence type="ECO:0000256" key="4">
    <source>
        <dbReference type="ARBA" id="ARBA00022679"/>
    </source>
</evidence>
<dbReference type="Pfam" id="PF13231">
    <property type="entry name" value="PMT_2"/>
    <property type="match status" value="1"/>
</dbReference>
<dbReference type="PANTHER" id="PTHR33908">
    <property type="entry name" value="MANNOSYLTRANSFERASE YKCB-RELATED"/>
    <property type="match status" value="1"/>
</dbReference>
<accession>A0A0S8GA72</accession>
<dbReference type="AlphaFoldDB" id="A0A0S8GA72"/>
<evidence type="ECO:0000256" key="3">
    <source>
        <dbReference type="ARBA" id="ARBA00022676"/>
    </source>
</evidence>
<sequence length="570" mass="64135">MWLDPILLAAILFTGLVIRLEKAASSFLGQDECYSIALSSLPFGKMTEAFLKDVNPPLFYVALHVWYRLFPHLDVALRLLPILAGLTTLWVFYLLASRIGDRHVGLLATLMLALSPWYIDMSILLRWYSLLALFSLTSLLLLLKAARSRNRSLWFGFILSSILVGYAHYSAIPVLVTLGFIWVGLVVTESNREERVEFFRRGMIAFLIIVVCLIPSLLLARLQYQNYLAFSHRALFLSLDQASVHRDWSVFVKQFSITGSIRSLTRFSLFGDYPTGRMASRVWFGLAALLLIIGTVDMWKRNRRASVAILAWIVIPVAAFLIISLSPAIHGSAKTPNRWVGPVVPVILLLMAWGAATPGIWPKERSNISWGKIISALLVVSMLTGQAVLARRALHEESEESARLISGVISSASKPNSAIVVITASWYYGLRWYARSEPFPEGYHLLSRNEFISVSLPILGDPASESKILREISQQLQHDRAGALDRWATMLIEASERLSRQYAEVWWMYKAEARRAPYLGRTDPRGYLKKWLDEVSSGYTVFTAPDGLNFLFKIRGQNAESSMKEGETSA</sequence>